<name>A0ABR6RA04_9BURK</name>
<organism evidence="2 3">
    <name type="scientific">Comamonas odontotermitis</name>
    <dbReference type="NCBI Taxonomy" id="379895"/>
    <lineage>
        <taxon>Bacteria</taxon>
        <taxon>Pseudomonadati</taxon>
        <taxon>Pseudomonadota</taxon>
        <taxon>Betaproteobacteria</taxon>
        <taxon>Burkholderiales</taxon>
        <taxon>Comamonadaceae</taxon>
        <taxon>Comamonas</taxon>
    </lineage>
</organism>
<gene>
    <name evidence="2" type="ORF">HNP33_000016</name>
</gene>
<keyword evidence="1" id="KW-0732">Signal</keyword>
<accession>A0ABR6RA04</accession>
<dbReference type="Proteomes" id="UP000562492">
    <property type="component" value="Unassembled WGS sequence"/>
</dbReference>
<dbReference type="InterPro" id="IPR025421">
    <property type="entry name" value="DUF4148"/>
</dbReference>
<comment type="caution">
    <text evidence="2">The sequence shown here is derived from an EMBL/GenBank/DDBJ whole genome shotgun (WGS) entry which is preliminary data.</text>
</comment>
<evidence type="ECO:0000313" key="3">
    <source>
        <dbReference type="Proteomes" id="UP000562492"/>
    </source>
</evidence>
<feature type="signal peptide" evidence="1">
    <location>
        <begin position="1"/>
        <end position="25"/>
    </location>
</feature>
<dbReference type="EMBL" id="JACHKZ010000001">
    <property type="protein sequence ID" value="MBB6575968.1"/>
    <property type="molecule type" value="Genomic_DNA"/>
</dbReference>
<evidence type="ECO:0008006" key="4">
    <source>
        <dbReference type="Google" id="ProtNLM"/>
    </source>
</evidence>
<reference evidence="2 3" key="1">
    <citation type="submission" date="2020-08" db="EMBL/GenBank/DDBJ databases">
        <title>Functional genomics of gut bacteria from endangered species of beetles.</title>
        <authorList>
            <person name="Carlos-Shanley C."/>
        </authorList>
    </citation>
    <scope>NUCLEOTIDE SEQUENCE [LARGE SCALE GENOMIC DNA]</scope>
    <source>
        <strain evidence="2 3">S00124</strain>
    </source>
</reference>
<protein>
    <recommendedName>
        <fullName evidence="4">DUF4148 domain-containing protein</fullName>
    </recommendedName>
</protein>
<keyword evidence="3" id="KW-1185">Reference proteome</keyword>
<proteinExistence type="predicted"/>
<feature type="chain" id="PRO_5045281672" description="DUF4148 domain-containing protein" evidence="1">
    <location>
        <begin position="26"/>
        <end position="107"/>
    </location>
</feature>
<dbReference type="Pfam" id="PF13663">
    <property type="entry name" value="DUF4148"/>
    <property type="match status" value="1"/>
</dbReference>
<evidence type="ECO:0000256" key="1">
    <source>
        <dbReference type="SAM" id="SignalP"/>
    </source>
</evidence>
<evidence type="ECO:0000313" key="2">
    <source>
        <dbReference type="EMBL" id="MBB6575968.1"/>
    </source>
</evidence>
<sequence>MMNARIFSIAGLAAVLATGAGVAQANPFEGDQAIAPRAAATSSLSRAEVQAQLVDAQKNGTMLLKGDKLQANPYEQGQGLSRGAVMQAAHDALIAGKLPEGNGSFGE</sequence>